<dbReference type="GO" id="GO:0032541">
    <property type="term" value="C:cortical endoplasmic reticulum"/>
    <property type="evidence" value="ECO:0007669"/>
    <property type="project" value="TreeGrafter"/>
</dbReference>
<evidence type="ECO:0000259" key="7">
    <source>
        <dbReference type="Pfam" id="PF20877"/>
    </source>
</evidence>
<evidence type="ECO:0000313" key="9">
    <source>
        <dbReference type="Proteomes" id="UP000319663"/>
    </source>
</evidence>
<feature type="transmembrane region" description="Helical" evidence="5">
    <location>
        <begin position="592"/>
        <end position="614"/>
    </location>
</feature>
<dbReference type="InterPro" id="IPR049452">
    <property type="entry name" value="Anoctamin_TM"/>
</dbReference>
<feature type="domain" description="Anoctamin transmembrane" evidence="6">
    <location>
        <begin position="174"/>
        <end position="629"/>
    </location>
</feature>
<evidence type="ECO:0000259" key="6">
    <source>
        <dbReference type="Pfam" id="PF04547"/>
    </source>
</evidence>
<keyword evidence="9" id="KW-1185">Reference proteome</keyword>
<dbReference type="Pfam" id="PF04547">
    <property type="entry name" value="Anoctamin"/>
    <property type="match status" value="1"/>
</dbReference>
<dbReference type="InterPro" id="IPR049456">
    <property type="entry name" value="Anoctamin_N_fung"/>
</dbReference>
<dbReference type="InterPro" id="IPR007632">
    <property type="entry name" value="Anoctamin"/>
</dbReference>
<evidence type="ECO:0000313" key="8">
    <source>
        <dbReference type="EMBL" id="TQB73016.1"/>
    </source>
</evidence>
<keyword evidence="2 5" id="KW-0812">Transmembrane</keyword>
<name>A0A507QYC4_MONPU</name>
<dbReference type="OrthoDB" id="296386at2759"/>
<feature type="domain" description="Anoctamin alpha-beta plait" evidence="7">
    <location>
        <begin position="19"/>
        <end position="141"/>
    </location>
</feature>
<feature type="transmembrane region" description="Helical" evidence="5">
    <location>
        <begin position="286"/>
        <end position="307"/>
    </location>
</feature>
<dbReference type="EMBL" id="VIFY01000052">
    <property type="protein sequence ID" value="TQB73016.1"/>
    <property type="molecule type" value="Genomic_DNA"/>
</dbReference>
<feature type="transmembrane region" description="Helical" evidence="5">
    <location>
        <begin position="327"/>
        <end position="351"/>
    </location>
</feature>
<feature type="transmembrane region" description="Helical" evidence="5">
    <location>
        <begin position="508"/>
        <end position="531"/>
    </location>
</feature>
<proteinExistence type="predicted"/>
<feature type="transmembrane region" description="Helical" evidence="5">
    <location>
        <begin position="211"/>
        <end position="232"/>
    </location>
</feature>
<protein>
    <submittedName>
        <fullName evidence="8">Uncharacterized protein</fullName>
    </submittedName>
</protein>
<dbReference type="GO" id="GO:0005254">
    <property type="term" value="F:chloride channel activity"/>
    <property type="evidence" value="ECO:0007669"/>
    <property type="project" value="TreeGrafter"/>
</dbReference>
<evidence type="ECO:0000256" key="3">
    <source>
        <dbReference type="ARBA" id="ARBA00022989"/>
    </source>
</evidence>
<sequence>MTFIPGYSKLGYDESDNFGVDWVLQYQFNSTDVDDAVDELRNLIYELEEAGLRTQVRHGPGNSSLLVFIRVPRDRLESMMYNSRVKDYLFGIVHHLPVDGSQPVVAANPAEEIRSVYHAVTWQKELGGAGITPKFGKWKNVVSSFPLHNQASNGELLRRWSKTTTLTESDLDAIRDLFGEKVAYYFAFIQCYSLFLIFPAAWGIICWLYFSPYSIAFALANCVWCIVFVEYWKMRETDLSLRWGVNGVRALKVNRVQYVWDKEVKDPITGEIKRVFSTRKQLLRQLLLIPFALVASLALGTLIVVTFALEVFISELYDGNLKGYLEFLPTVLFSLSLPTITSFLTMIATRLTDYENYRTSDEYDLAHTQKTFVMNFITSFLPTILTAFIYVPFGERIVPYLSPIKKPDIHVDPNRLQQEVIYLSVTAQALNFGEEVVLPYVKRSLWERWREYRTQRQKVMRPRTYSMRTDMLIVDPPEETAFLKRVRNEAEADKYSVQDDILEMCVQFGYLALFGVAWPLVPLGFLLNNWLEVRGDFFKLGLECKRPPPTRTDTIGPCLQGLEFLSWLGTLSSSAIVYIYRGSMQEVRLSYLLLIVFIAEQLYLMVRVAVRAALHKLGSDTVRREAARQYAVRKSYLEARIGSGNTGPSSPSGKSKPAVRFNEYVTVYPPDTDTDTAKAGDMDGIKKELTAGIYRRTSERGTEFWSLQQTSEEATQAGIKLIKALGSTKHLEPKHRMTKKE</sequence>
<dbReference type="Proteomes" id="UP000319663">
    <property type="component" value="Unassembled WGS sequence"/>
</dbReference>
<dbReference type="PANTHER" id="PTHR12308">
    <property type="entry name" value="ANOCTAMIN"/>
    <property type="match status" value="1"/>
</dbReference>
<dbReference type="Pfam" id="PF20877">
    <property type="entry name" value="Anoctamin_N"/>
    <property type="match status" value="1"/>
</dbReference>
<evidence type="ECO:0000256" key="1">
    <source>
        <dbReference type="ARBA" id="ARBA00004141"/>
    </source>
</evidence>
<evidence type="ECO:0000256" key="4">
    <source>
        <dbReference type="ARBA" id="ARBA00023136"/>
    </source>
</evidence>
<accession>A0A507QYC4</accession>
<comment type="caution">
    <text evidence="8">The sequence shown here is derived from an EMBL/GenBank/DDBJ whole genome shotgun (WGS) entry which is preliminary data.</text>
</comment>
<feature type="transmembrane region" description="Helical" evidence="5">
    <location>
        <begin position="372"/>
        <end position="393"/>
    </location>
</feature>
<dbReference type="GO" id="GO:0016020">
    <property type="term" value="C:membrane"/>
    <property type="evidence" value="ECO:0007669"/>
    <property type="project" value="UniProtKB-SubCell"/>
</dbReference>
<organism evidence="8 9">
    <name type="scientific">Monascus purpureus</name>
    <name type="common">Red mold</name>
    <name type="synonym">Monascus anka</name>
    <dbReference type="NCBI Taxonomy" id="5098"/>
    <lineage>
        <taxon>Eukaryota</taxon>
        <taxon>Fungi</taxon>
        <taxon>Dikarya</taxon>
        <taxon>Ascomycota</taxon>
        <taxon>Pezizomycotina</taxon>
        <taxon>Eurotiomycetes</taxon>
        <taxon>Eurotiomycetidae</taxon>
        <taxon>Eurotiales</taxon>
        <taxon>Aspergillaceae</taxon>
        <taxon>Monascus</taxon>
    </lineage>
</organism>
<comment type="subcellular location">
    <subcellularLocation>
        <location evidence="1">Membrane</location>
        <topology evidence="1">Multi-pass membrane protein</topology>
    </subcellularLocation>
</comment>
<keyword evidence="3 5" id="KW-1133">Transmembrane helix</keyword>
<reference evidence="8 9" key="1">
    <citation type="submission" date="2019-06" db="EMBL/GenBank/DDBJ databases">
        <title>Wine fermentation using esterase from Monascus purpureus.</title>
        <authorList>
            <person name="Geng C."/>
            <person name="Zhang Y."/>
        </authorList>
    </citation>
    <scope>NUCLEOTIDE SEQUENCE [LARGE SCALE GENOMIC DNA]</scope>
    <source>
        <strain evidence="8">HQ1</strain>
    </source>
</reference>
<feature type="transmembrane region" description="Helical" evidence="5">
    <location>
        <begin position="182"/>
        <end position="205"/>
    </location>
</feature>
<dbReference type="PANTHER" id="PTHR12308:SF77">
    <property type="entry name" value="MEMBRANE STRESS RESPONSE PROTEIN (IST2), PUTATIVE (AFU_ORTHOLOGUE AFUA_4G03330)-RELATED"/>
    <property type="match status" value="1"/>
</dbReference>
<gene>
    <name evidence="8" type="ORF">MPDQ_006266</name>
</gene>
<keyword evidence="4 5" id="KW-0472">Membrane</keyword>
<evidence type="ECO:0000256" key="2">
    <source>
        <dbReference type="ARBA" id="ARBA00022692"/>
    </source>
</evidence>
<evidence type="ECO:0000256" key="5">
    <source>
        <dbReference type="SAM" id="Phobius"/>
    </source>
</evidence>
<dbReference type="AlphaFoldDB" id="A0A507QYC4"/>